<evidence type="ECO:0000313" key="12">
    <source>
        <dbReference type="Proteomes" id="UP000005013"/>
    </source>
</evidence>
<keyword evidence="5 10" id="KW-0443">Lipid metabolism</keyword>
<comment type="similarity">
    <text evidence="10">Belongs to the PlsX family.</text>
</comment>
<dbReference type="GO" id="GO:0008654">
    <property type="term" value="P:phospholipid biosynthetic process"/>
    <property type="evidence" value="ECO:0007669"/>
    <property type="project" value="UniProtKB-KW"/>
</dbReference>
<dbReference type="RefSeq" id="WP_014658613.1">
    <property type="nucleotide sequence ID" value="NC_017735.1"/>
</dbReference>
<keyword evidence="6 10" id="KW-0594">Phospholipid biosynthesis</keyword>
<keyword evidence="3 10" id="KW-0444">Lipid biosynthesis</keyword>
<accession>I0EQ65</accession>
<evidence type="ECO:0000256" key="1">
    <source>
        <dbReference type="ARBA" id="ARBA00001232"/>
    </source>
</evidence>
<dbReference type="eggNOG" id="COG0416">
    <property type="taxonomic scope" value="Bacteria"/>
</dbReference>
<dbReference type="PANTHER" id="PTHR30100">
    <property type="entry name" value="FATTY ACID/PHOSPHOLIPID SYNTHESIS PROTEIN PLSX"/>
    <property type="match status" value="1"/>
</dbReference>
<keyword evidence="7 10" id="KW-1208">Phospholipid metabolism</keyword>
<evidence type="ECO:0000256" key="9">
    <source>
        <dbReference type="ARBA" id="ARBA00046608"/>
    </source>
</evidence>
<name>I0EQ65_HELCM</name>
<dbReference type="STRING" id="1163745.HCD_00260"/>
<dbReference type="HOGENOM" id="CLU_039379_1_1_7"/>
<keyword evidence="4 10" id="KW-0808">Transferase</keyword>
<reference evidence="11 12" key="1">
    <citation type="journal article" date="2013" name="PLoS ONE">
        <title>Sequence Divergence and Conservation in Genomes ofHelicobacter cetorum Strains from a Dolphin and a Whale.</title>
        <authorList>
            <person name="Kersulyte D."/>
            <person name="Rossi M."/>
            <person name="Berg D.E."/>
        </authorList>
    </citation>
    <scope>NUCLEOTIDE SEQUENCE [LARGE SCALE GENOMIC DNA]</scope>
    <source>
        <strain evidence="11 12">MIT 99-5656</strain>
    </source>
</reference>
<keyword evidence="12" id="KW-1185">Reference proteome</keyword>
<dbReference type="InterPro" id="IPR012281">
    <property type="entry name" value="Phospholipid_synth_PlsX-like"/>
</dbReference>
<proteinExistence type="inferred from homology"/>
<dbReference type="EMBL" id="CP003481">
    <property type="protein sequence ID" value="AFI05084.1"/>
    <property type="molecule type" value="Genomic_DNA"/>
</dbReference>
<comment type="subcellular location">
    <subcellularLocation>
        <location evidence="10">Cytoplasm</location>
    </subcellularLocation>
    <text evidence="10">Associated with the membrane possibly through PlsY.</text>
</comment>
<evidence type="ECO:0000313" key="11">
    <source>
        <dbReference type="EMBL" id="AFI05084.1"/>
    </source>
</evidence>
<dbReference type="GO" id="GO:0005737">
    <property type="term" value="C:cytoplasm"/>
    <property type="evidence" value="ECO:0007669"/>
    <property type="project" value="UniProtKB-SubCell"/>
</dbReference>
<dbReference type="KEGG" id="hcm:HCD_00260"/>
<dbReference type="PIRSF" id="PIRSF002465">
    <property type="entry name" value="Phsphlp_syn_PlsX"/>
    <property type="match status" value="1"/>
</dbReference>
<comment type="subunit">
    <text evidence="9 10">Homodimer. Probably interacts with PlsY.</text>
</comment>
<organism evidence="11 12">
    <name type="scientific">Helicobacter cetorum (strain ATCC BAA-540 / CCUG 52418 / MIT 99-5656)</name>
    <dbReference type="NCBI Taxonomy" id="1163745"/>
    <lineage>
        <taxon>Bacteria</taxon>
        <taxon>Pseudomonadati</taxon>
        <taxon>Campylobacterota</taxon>
        <taxon>Epsilonproteobacteria</taxon>
        <taxon>Campylobacterales</taxon>
        <taxon>Helicobacteraceae</taxon>
        <taxon>Helicobacter</taxon>
    </lineage>
</organism>
<evidence type="ECO:0000256" key="6">
    <source>
        <dbReference type="ARBA" id="ARBA00023209"/>
    </source>
</evidence>
<keyword evidence="11" id="KW-0012">Acyltransferase</keyword>
<dbReference type="AlphaFoldDB" id="I0EQ65"/>
<evidence type="ECO:0000256" key="7">
    <source>
        <dbReference type="ARBA" id="ARBA00023264"/>
    </source>
</evidence>
<dbReference type="EC" id="2.3.1.274" evidence="8 10"/>
<evidence type="ECO:0000256" key="2">
    <source>
        <dbReference type="ARBA" id="ARBA00022490"/>
    </source>
</evidence>
<dbReference type="PATRIC" id="fig|1163745.3.peg.58"/>
<dbReference type="GO" id="GO:0043811">
    <property type="term" value="F:phosphate:acyl-[acyl carrier protein] acyltransferase activity"/>
    <property type="evidence" value="ECO:0007669"/>
    <property type="project" value="UniProtKB-UniRule"/>
</dbReference>
<dbReference type="SUPFAM" id="SSF53659">
    <property type="entry name" value="Isocitrate/Isopropylmalate dehydrogenase-like"/>
    <property type="match status" value="1"/>
</dbReference>
<keyword evidence="2 10" id="KW-0963">Cytoplasm</keyword>
<dbReference type="Gene3D" id="3.40.718.10">
    <property type="entry name" value="Isopropylmalate Dehydrogenase"/>
    <property type="match status" value="1"/>
</dbReference>
<dbReference type="UniPathway" id="UPA00085"/>
<sequence length="341" mass="36884">MKIVIDLMGADHGVLPVIEGVSRALENRSFSVVLVGDKNKATPFISKELASKVDIIHTQDYIRMEEVATEAIKRKESSIYLGMDILKNGADALISAGHSGATMGLATLRLGRIKGVERPAICTLMPSVGKRPGVLLDAGANTDCKPEYLVDFALMGYEYARSVLNYENPKVGLLSNGEEDIKGNMLVKETHKMLKNYDFFYGNIEGNDIFKGLVDVVVCDGFTGNVVLKTTEGVASAIGSIFKEEIKSSLKSKIGALMLKNAFNTLKQKTDYAEYGGAPLLGVNKSVIISHGKSNARAIECAIYQAISAVESQVCLRITKAFERLKSSRCECGTQNASSLL</sequence>
<dbReference type="PANTHER" id="PTHR30100:SF1">
    <property type="entry name" value="PHOSPHATE ACYLTRANSFERASE"/>
    <property type="match status" value="1"/>
</dbReference>
<dbReference type="Proteomes" id="UP000005013">
    <property type="component" value="Chromosome"/>
</dbReference>
<dbReference type="HAMAP" id="MF_00019">
    <property type="entry name" value="PlsX"/>
    <property type="match status" value="1"/>
</dbReference>
<dbReference type="Pfam" id="PF02504">
    <property type="entry name" value="FA_synthesis"/>
    <property type="match status" value="1"/>
</dbReference>
<protein>
    <recommendedName>
        <fullName evidence="8 10">Phosphate acyltransferase</fullName>
        <ecNumber evidence="8 10">2.3.1.274</ecNumber>
    </recommendedName>
    <alternativeName>
        <fullName evidence="10">Acyl-ACP phosphotransacylase</fullName>
    </alternativeName>
    <alternativeName>
        <fullName evidence="10">Acyl-[acyl-carrier-protein]--phosphate acyltransferase</fullName>
    </alternativeName>
    <alternativeName>
        <fullName evidence="10">Phosphate-acyl-ACP acyltransferase</fullName>
    </alternativeName>
</protein>
<evidence type="ECO:0000256" key="4">
    <source>
        <dbReference type="ARBA" id="ARBA00022679"/>
    </source>
</evidence>
<gene>
    <name evidence="10" type="primary">plsX</name>
    <name evidence="11" type="ordered locus">HCD_00260</name>
</gene>
<evidence type="ECO:0000256" key="8">
    <source>
        <dbReference type="ARBA" id="ARBA00024069"/>
    </source>
</evidence>
<dbReference type="GO" id="GO:0006633">
    <property type="term" value="P:fatty acid biosynthetic process"/>
    <property type="evidence" value="ECO:0007669"/>
    <property type="project" value="UniProtKB-UniRule"/>
</dbReference>
<evidence type="ECO:0000256" key="10">
    <source>
        <dbReference type="HAMAP-Rule" id="MF_00019"/>
    </source>
</evidence>
<comment type="catalytic activity">
    <reaction evidence="1 10">
        <text>a fatty acyl-[ACP] + phosphate = an acyl phosphate + holo-[ACP]</text>
        <dbReference type="Rhea" id="RHEA:42292"/>
        <dbReference type="Rhea" id="RHEA-COMP:9685"/>
        <dbReference type="Rhea" id="RHEA-COMP:14125"/>
        <dbReference type="ChEBI" id="CHEBI:43474"/>
        <dbReference type="ChEBI" id="CHEBI:59918"/>
        <dbReference type="ChEBI" id="CHEBI:64479"/>
        <dbReference type="ChEBI" id="CHEBI:138651"/>
        <dbReference type="EC" id="2.3.1.274"/>
    </reaction>
</comment>
<evidence type="ECO:0000256" key="5">
    <source>
        <dbReference type="ARBA" id="ARBA00023098"/>
    </source>
</evidence>
<dbReference type="NCBIfam" id="TIGR00182">
    <property type="entry name" value="plsX"/>
    <property type="match status" value="1"/>
</dbReference>
<comment type="function">
    <text evidence="10">Catalyzes the reversible formation of acyl-phosphate (acyl-PO(4)) from acyl-[acyl-carrier-protein] (acyl-ACP). This enzyme utilizes acyl-ACP as fatty acyl donor, but not acyl-CoA.</text>
</comment>
<dbReference type="InterPro" id="IPR003664">
    <property type="entry name" value="FA_synthesis"/>
</dbReference>
<comment type="pathway">
    <text evidence="10">Lipid metabolism; phospholipid metabolism.</text>
</comment>
<evidence type="ECO:0000256" key="3">
    <source>
        <dbReference type="ARBA" id="ARBA00022516"/>
    </source>
</evidence>